<dbReference type="GO" id="GO:0005634">
    <property type="term" value="C:nucleus"/>
    <property type="evidence" value="ECO:0007669"/>
    <property type="project" value="InterPro"/>
</dbReference>
<dbReference type="PANTHER" id="PTHR12792:SF0">
    <property type="entry name" value="SEPARIN"/>
    <property type="match status" value="1"/>
</dbReference>
<dbReference type="GO" id="GO:0006508">
    <property type="term" value="P:proteolysis"/>
    <property type="evidence" value="ECO:0007669"/>
    <property type="project" value="InterPro"/>
</dbReference>
<accession>A0A843VTW5</accession>
<dbReference type="PANTHER" id="PTHR12792">
    <property type="entry name" value="EXTRA SPINDLE POLES 1-RELATED"/>
    <property type="match status" value="1"/>
</dbReference>
<name>A0A843VTW5_COLES</name>
<dbReference type="EMBL" id="NMUH01002471">
    <property type="protein sequence ID" value="MQM00179.1"/>
    <property type="molecule type" value="Genomic_DNA"/>
</dbReference>
<protein>
    <recommendedName>
        <fullName evidence="1">Separase-like second TPR repeats region domain-containing protein</fullName>
    </recommendedName>
</protein>
<organism evidence="2 3">
    <name type="scientific">Colocasia esculenta</name>
    <name type="common">Wild taro</name>
    <name type="synonym">Arum esculentum</name>
    <dbReference type="NCBI Taxonomy" id="4460"/>
    <lineage>
        <taxon>Eukaryota</taxon>
        <taxon>Viridiplantae</taxon>
        <taxon>Streptophyta</taxon>
        <taxon>Embryophyta</taxon>
        <taxon>Tracheophyta</taxon>
        <taxon>Spermatophyta</taxon>
        <taxon>Magnoliopsida</taxon>
        <taxon>Liliopsida</taxon>
        <taxon>Araceae</taxon>
        <taxon>Aroideae</taxon>
        <taxon>Colocasieae</taxon>
        <taxon>Colocasia</taxon>
    </lineage>
</organism>
<dbReference type="GO" id="GO:0051307">
    <property type="term" value="P:meiotic chromosome separation"/>
    <property type="evidence" value="ECO:0007669"/>
    <property type="project" value="TreeGrafter"/>
</dbReference>
<keyword evidence="3" id="KW-1185">Reference proteome</keyword>
<dbReference type="AlphaFoldDB" id="A0A843VTW5"/>
<sequence>MVNQFFEFVRYIVGNCQAVNFDVRGTVSEILYGWRNNLQKVSSPVASVLGIYAVAMDYVMRNVHLQHGQLIFEHSNDVAIELLNDMEHLQIFADSLDVLRDYFHSSSGPTCSVLDKCAKRVSSLSLECKTSRSCNQVHGEVSRLSYVDALGFLCEHMEEYVNTAWKHMITEKKGFICADINHVHNAFSQYCDFFLHEFRCNEQSESEMLHKNRVVMIRAAVASLKISLGLSEKNQMMVTSIDQLVSCQWIKPRELKYLASSFYSVGVSLYNVGQVKKASVALQLCCRTLWTHVRMLCQLFSNESPIIYDGNLSEDVIKDAITDACAKSAVALDVIHECGDTDLHIIVVNSLLSWSAAYELLETIANPSLLVKQWAKIGCKDSKDANAVDSVPVLYSLLSSKCEDLSKRTLCIILE</sequence>
<dbReference type="GO" id="GO:0004197">
    <property type="term" value="F:cysteine-type endopeptidase activity"/>
    <property type="evidence" value="ECO:0007669"/>
    <property type="project" value="InterPro"/>
</dbReference>
<dbReference type="InterPro" id="IPR056932">
    <property type="entry name" value="TPR_ESP1_2nd"/>
</dbReference>
<proteinExistence type="predicted"/>
<comment type="caution">
    <text evidence="2">The sequence shown here is derived from an EMBL/GenBank/DDBJ whole genome shotgun (WGS) entry which is preliminary data.</text>
</comment>
<gene>
    <name evidence="2" type="ORF">Taro_032907</name>
</gene>
<dbReference type="InterPro" id="IPR005314">
    <property type="entry name" value="Peptidase_C50"/>
</dbReference>
<dbReference type="Pfam" id="PF25113">
    <property type="entry name" value="TPR_ESP1_2nd"/>
    <property type="match status" value="1"/>
</dbReference>
<feature type="domain" description="Separase-like second TPR repeats region" evidence="1">
    <location>
        <begin position="4"/>
        <end position="167"/>
    </location>
</feature>
<feature type="non-terminal residue" evidence="2">
    <location>
        <position position="415"/>
    </location>
</feature>
<evidence type="ECO:0000259" key="1">
    <source>
        <dbReference type="Pfam" id="PF25113"/>
    </source>
</evidence>
<dbReference type="OrthoDB" id="1088557at2759"/>
<evidence type="ECO:0000313" key="2">
    <source>
        <dbReference type="EMBL" id="MQM00179.1"/>
    </source>
</evidence>
<dbReference type="Proteomes" id="UP000652761">
    <property type="component" value="Unassembled WGS sequence"/>
</dbReference>
<dbReference type="GO" id="GO:0005737">
    <property type="term" value="C:cytoplasm"/>
    <property type="evidence" value="ECO:0007669"/>
    <property type="project" value="TreeGrafter"/>
</dbReference>
<evidence type="ECO:0000313" key="3">
    <source>
        <dbReference type="Proteomes" id="UP000652761"/>
    </source>
</evidence>
<dbReference type="GO" id="GO:0072686">
    <property type="term" value="C:mitotic spindle"/>
    <property type="evidence" value="ECO:0007669"/>
    <property type="project" value="TreeGrafter"/>
</dbReference>
<reference evidence="2" key="1">
    <citation type="submission" date="2017-07" db="EMBL/GenBank/DDBJ databases">
        <title>Taro Niue Genome Assembly and Annotation.</title>
        <authorList>
            <person name="Atibalentja N."/>
            <person name="Keating K."/>
            <person name="Fields C.J."/>
        </authorList>
    </citation>
    <scope>NUCLEOTIDE SEQUENCE</scope>
    <source>
        <strain evidence="2">Niue_2</strain>
        <tissue evidence="2">Leaf</tissue>
    </source>
</reference>